<proteinExistence type="predicted"/>
<gene>
    <name evidence="1" type="ORF">MAA8898_01204</name>
</gene>
<evidence type="ECO:0000313" key="1">
    <source>
        <dbReference type="EMBL" id="SMX37616.1"/>
    </source>
</evidence>
<protein>
    <submittedName>
        <fullName evidence="1">Uncharacterized protein</fullName>
    </submittedName>
</protein>
<accession>A0A238K6N8</accession>
<dbReference type="OrthoDB" id="7360705at2"/>
<organism evidence="1 2">
    <name type="scientific">Maliponia aquimaris</name>
    <dbReference type="NCBI Taxonomy" id="1673631"/>
    <lineage>
        <taxon>Bacteria</taxon>
        <taxon>Pseudomonadati</taxon>
        <taxon>Pseudomonadota</taxon>
        <taxon>Alphaproteobacteria</taxon>
        <taxon>Rhodobacterales</taxon>
        <taxon>Paracoccaceae</taxon>
        <taxon>Maliponia</taxon>
    </lineage>
</organism>
<dbReference type="AlphaFoldDB" id="A0A238K6N8"/>
<dbReference type="InterPro" id="IPR045422">
    <property type="entry name" value="DUF6511"/>
</dbReference>
<dbReference type="Proteomes" id="UP000207598">
    <property type="component" value="Unassembled WGS sequence"/>
</dbReference>
<evidence type="ECO:0000313" key="2">
    <source>
        <dbReference type="Proteomes" id="UP000207598"/>
    </source>
</evidence>
<dbReference type="EMBL" id="FXYF01000003">
    <property type="protein sequence ID" value="SMX37616.1"/>
    <property type="molecule type" value="Genomic_DNA"/>
</dbReference>
<name>A0A238K6N8_9RHOB</name>
<dbReference type="Pfam" id="PF20121">
    <property type="entry name" value="DUF6511"/>
    <property type="match status" value="1"/>
</dbReference>
<sequence>MVDFTEEETQALPAVMHALAPEMERIGWDRPLGQLTQSDMHRLIVTAIEAFRAEMAEIASQSEIPF</sequence>
<reference evidence="1 2" key="1">
    <citation type="submission" date="2017-05" db="EMBL/GenBank/DDBJ databases">
        <authorList>
            <person name="Song R."/>
            <person name="Chenine A.L."/>
            <person name="Ruprecht R.M."/>
        </authorList>
    </citation>
    <scope>NUCLEOTIDE SEQUENCE [LARGE SCALE GENOMIC DNA]</scope>
    <source>
        <strain evidence="1 2">CECT 8898</strain>
    </source>
</reference>
<dbReference type="RefSeq" id="WP_094020080.1">
    <property type="nucleotide sequence ID" value="NZ_FXYF01000003.1"/>
</dbReference>
<keyword evidence="2" id="KW-1185">Reference proteome</keyword>